<dbReference type="InterPro" id="IPR001478">
    <property type="entry name" value="PDZ"/>
</dbReference>
<accession>A0A927HB03</accession>
<evidence type="ECO:0000313" key="4">
    <source>
        <dbReference type="EMBL" id="MBD3108082.1"/>
    </source>
</evidence>
<name>A0A927HB03_9BACI</name>
<evidence type="ECO:0000313" key="5">
    <source>
        <dbReference type="Proteomes" id="UP000602076"/>
    </source>
</evidence>
<dbReference type="PROSITE" id="PS51494">
    <property type="entry name" value="SPOIVB"/>
    <property type="match status" value="1"/>
</dbReference>
<comment type="caution">
    <text evidence="4">The sequence shown here is derived from an EMBL/GenBank/DDBJ whole genome shotgun (WGS) entry which is preliminary data.</text>
</comment>
<evidence type="ECO:0000259" key="3">
    <source>
        <dbReference type="PROSITE" id="PS51494"/>
    </source>
</evidence>
<keyword evidence="5" id="KW-1185">Reference proteome</keyword>
<dbReference type="PROSITE" id="PS50106">
    <property type="entry name" value="PDZ"/>
    <property type="match status" value="1"/>
</dbReference>
<dbReference type="InterPro" id="IPR041489">
    <property type="entry name" value="PDZ_6"/>
</dbReference>
<dbReference type="EC" id="3.4.21.116" evidence="4"/>
<keyword evidence="1" id="KW-0720">Serine protease</keyword>
<dbReference type="SUPFAM" id="SSF50156">
    <property type="entry name" value="PDZ domain-like"/>
    <property type="match status" value="1"/>
</dbReference>
<dbReference type="RefSeq" id="WP_190997628.1">
    <property type="nucleotide sequence ID" value="NZ_JACXSI010000013.1"/>
</dbReference>
<dbReference type="SUPFAM" id="SSF50494">
    <property type="entry name" value="Trypsin-like serine proteases"/>
    <property type="match status" value="1"/>
</dbReference>
<proteinExistence type="predicted"/>
<dbReference type="AlphaFoldDB" id="A0A927HB03"/>
<evidence type="ECO:0000259" key="2">
    <source>
        <dbReference type="PROSITE" id="PS50106"/>
    </source>
</evidence>
<dbReference type="GO" id="GO:0008236">
    <property type="term" value="F:serine-type peptidase activity"/>
    <property type="evidence" value="ECO:0007669"/>
    <property type="project" value="UniProtKB-KW"/>
</dbReference>
<dbReference type="InterPro" id="IPR014219">
    <property type="entry name" value="SpoIVB"/>
</dbReference>
<dbReference type="Pfam" id="PF05580">
    <property type="entry name" value="Peptidase_S55"/>
    <property type="match status" value="1"/>
</dbReference>
<dbReference type="InterPro" id="IPR008763">
    <property type="entry name" value="Peptidase_S55"/>
</dbReference>
<organism evidence="4 5">
    <name type="scientific">Peribacillus faecalis</name>
    <dbReference type="NCBI Taxonomy" id="2772559"/>
    <lineage>
        <taxon>Bacteria</taxon>
        <taxon>Bacillati</taxon>
        <taxon>Bacillota</taxon>
        <taxon>Bacilli</taxon>
        <taxon>Bacillales</taxon>
        <taxon>Bacillaceae</taxon>
        <taxon>Peribacillus</taxon>
    </lineage>
</organism>
<dbReference type="InterPro" id="IPR009003">
    <property type="entry name" value="Peptidase_S1_PA"/>
</dbReference>
<sequence>MKKITLKHFIGVFLLVSVFSLSYFKPLTSILTIPKKIILFEGQSYEIDKSLPVTARLSNDQAITLSDKKDAISIDGKTAGKNELILDIAGFPIKKVDVEIIDDFKLVPGGQSIGVKLNTIGVLVVGHHLVATEQGRSSPGEEAGIKVGDIITEINGKSIQRMADVSELVQSAGEGNESLDLVLQREDKTIRAKLTPQKDEAEDSYKLGLYIRDSAAGIGTMTFYHPDTKKYGALGHVISDADTKKPIIVKDGQIVSSTVTSIEKGSNGDPGEKLARFSPNKEVIGNIKRNSPFGIFGSLKGNIQNELMDEAIPITLSHQVKEGPAEILTVVDGTKVERFDIEIVSSVPQKFPAIKGMVLKVTDEELLKKTGGIVQGMSGSPIIQDGKLIGAVTHVFVNDPTSGYGVHIEWMLNEAGLNIYKNNNGERKQAS</sequence>
<keyword evidence="4" id="KW-0378">Hydrolase</keyword>
<gene>
    <name evidence="4" type="primary">spoIVB</name>
    <name evidence="4" type="ORF">IEO70_06855</name>
</gene>
<dbReference type="Proteomes" id="UP000602076">
    <property type="component" value="Unassembled WGS sequence"/>
</dbReference>
<dbReference type="NCBIfam" id="TIGR02860">
    <property type="entry name" value="spore_IV_B"/>
    <property type="match status" value="1"/>
</dbReference>
<evidence type="ECO:0000256" key="1">
    <source>
        <dbReference type="ARBA" id="ARBA00022825"/>
    </source>
</evidence>
<dbReference type="SMART" id="SM00228">
    <property type="entry name" value="PDZ"/>
    <property type="match status" value="1"/>
</dbReference>
<dbReference type="EMBL" id="JACXSI010000013">
    <property type="protein sequence ID" value="MBD3108082.1"/>
    <property type="molecule type" value="Genomic_DNA"/>
</dbReference>
<protein>
    <submittedName>
        <fullName evidence="4">SpoIVB peptidase</fullName>
        <ecNumber evidence="4">3.4.21.116</ecNumber>
    </submittedName>
</protein>
<dbReference type="Gene3D" id="2.30.42.10">
    <property type="match status" value="1"/>
</dbReference>
<keyword evidence="1" id="KW-0645">Protease</keyword>
<feature type="domain" description="Peptidase S55" evidence="3">
    <location>
        <begin position="188"/>
        <end position="427"/>
    </location>
</feature>
<reference evidence="4" key="1">
    <citation type="submission" date="2020-09" db="EMBL/GenBank/DDBJ databases">
        <title>Bacillus faecalis sp. nov., a moderately halophilic bacterium isolated from cow faeces.</title>
        <authorList>
            <person name="Jiang L."/>
            <person name="Lee J."/>
        </authorList>
    </citation>
    <scope>NUCLEOTIDE SEQUENCE</scope>
    <source>
        <strain evidence="4">AGMB 02131</strain>
    </source>
</reference>
<dbReference type="Pfam" id="PF17820">
    <property type="entry name" value="PDZ_6"/>
    <property type="match status" value="1"/>
</dbReference>
<dbReference type="InterPro" id="IPR036034">
    <property type="entry name" value="PDZ_sf"/>
</dbReference>
<feature type="domain" description="PDZ" evidence="2">
    <location>
        <begin position="103"/>
        <end position="187"/>
    </location>
</feature>